<dbReference type="RefSeq" id="WP_281486333.1">
    <property type="nucleotide sequence ID" value="NZ_CP124544.1"/>
</dbReference>
<evidence type="ECO:0000313" key="2">
    <source>
        <dbReference type="EMBL" id="WGV29138.1"/>
    </source>
</evidence>
<dbReference type="InterPro" id="IPR010982">
    <property type="entry name" value="Lambda_DNA-bd_dom_sf"/>
</dbReference>
<dbReference type="Proteomes" id="UP001223520">
    <property type="component" value="Plasmid unnamed1"/>
</dbReference>
<dbReference type="Gene3D" id="1.10.260.40">
    <property type="entry name" value="lambda repressor-like DNA-binding domains"/>
    <property type="match status" value="1"/>
</dbReference>
<sequence>MNVQVDVTPIAAFKWHEENAQKLRKLRDDAGLSRKALSEAVGVSVAYIQQLESPHLFINKPKKPKEMTVSAEVLEKLCAVLNGKITSLIWDIDCISDS</sequence>
<dbReference type="AlphaFoldDB" id="A0AAJ6NZ37"/>
<keyword evidence="2" id="KW-0614">Plasmid</keyword>
<dbReference type="CDD" id="cd00093">
    <property type="entry name" value="HTH_XRE"/>
    <property type="match status" value="1"/>
</dbReference>
<name>A0AAJ6NZ37_9CYAN</name>
<gene>
    <name evidence="2" type="ORF">QI031_30510</name>
</gene>
<dbReference type="InterPro" id="IPR001387">
    <property type="entry name" value="Cro/C1-type_HTH"/>
</dbReference>
<dbReference type="Pfam" id="PF01381">
    <property type="entry name" value="HTH_3"/>
    <property type="match status" value="1"/>
</dbReference>
<reference evidence="2 3" key="1">
    <citation type="journal article" date="2023" name="Limnol Oceanogr Lett">
        <title>Environmental adaptations by the intertidal Antarctic cyanobacterium Halotia branconii CENA392 as revealed using long-read genome sequencing.</title>
        <authorList>
            <person name="Dextro R.B."/>
            <person name="Delbaje E."/>
            <person name="Freitas P.N.N."/>
            <person name="Geraldes V."/>
            <person name="Pinto E."/>
            <person name="Long P.F."/>
            <person name="Fiore M.F."/>
        </authorList>
    </citation>
    <scope>NUCLEOTIDE SEQUENCE [LARGE SCALE GENOMIC DNA]</scope>
    <source>
        <strain evidence="2 3">CENA392</strain>
        <plasmid evidence="2 3">unnamed1</plasmid>
    </source>
</reference>
<dbReference type="SUPFAM" id="SSF47413">
    <property type="entry name" value="lambda repressor-like DNA-binding domains"/>
    <property type="match status" value="1"/>
</dbReference>
<organism evidence="2 3">
    <name type="scientific">Halotia branconii CENA392</name>
    <dbReference type="NCBI Taxonomy" id="1539056"/>
    <lineage>
        <taxon>Bacteria</taxon>
        <taxon>Bacillati</taxon>
        <taxon>Cyanobacteriota</taxon>
        <taxon>Cyanophyceae</taxon>
        <taxon>Nostocales</taxon>
        <taxon>Nodulariaceae</taxon>
        <taxon>Halotia</taxon>
    </lineage>
</organism>
<dbReference type="GO" id="GO:0003677">
    <property type="term" value="F:DNA binding"/>
    <property type="evidence" value="ECO:0007669"/>
    <property type="project" value="InterPro"/>
</dbReference>
<accession>A0AAJ6NZ37</accession>
<proteinExistence type="predicted"/>
<feature type="domain" description="HTH cro/C1-type" evidence="1">
    <location>
        <begin position="23"/>
        <end position="88"/>
    </location>
</feature>
<evidence type="ECO:0000259" key="1">
    <source>
        <dbReference type="PROSITE" id="PS50943"/>
    </source>
</evidence>
<dbReference type="KEGG" id="hbq:QI031_30510"/>
<dbReference type="SMART" id="SM00530">
    <property type="entry name" value="HTH_XRE"/>
    <property type="match status" value="1"/>
</dbReference>
<protein>
    <submittedName>
        <fullName evidence="2">Helix-turn-helix transcriptional regulator</fullName>
    </submittedName>
</protein>
<dbReference type="PROSITE" id="PS50943">
    <property type="entry name" value="HTH_CROC1"/>
    <property type="match status" value="1"/>
</dbReference>
<dbReference type="EMBL" id="CP124544">
    <property type="protein sequence ID" value="WGV29138.1"/>
    <property type="molecule type" value="Genomic_DNA"/>
</dbReference>
<evidence type="ECO:0000313" key="3">
    <source>
        <dbReference type="Proteomes" id="UP001223520"/>
    </source>
</evidence>
<geneLocation type="plasmid" evidence="2 3">
    <name>unnamed1</name>
</geneLocation>
<keyword evidence="3" id="KW-1185">Reference proteome</keyword>